<name>A0ABT6HAM4_9BACI</name>
<dbReference type="Proteomes" id="UP001218246">
    <property type="component" value="Unassembled WGS sequence"/>
</dbReference>
<evidence type="ECO:0000313" key="2">
    <source>
        <dbReference type="EMBL" id="MDG5755576.1"/>
    </source>
</evidence>
<protein>
    <recommendedName>
        <fullName evidence="4">DUF4825 domain-containing protein</fullName>
    </recommendedName>
</protein>
<gene>
    <name evidence="2" type="ORF">P6P90_16920</name>
</gene>
<dbReference type="EMBL" id="JARULN010000035">
    <property type="protein sequence ID" value="MDG5755576.1"/>
    <property type="molecule type" value="Genomic_DNA"/>
</dbReference>
<evidence type="ECO:0000256" key="1">
    <source>
        <dbReference type="SAM" id="SignalP"/>
    </source>
</evidence>
<keyword evidence="3" id="KW-1185">Reference proteome</keyword>
<dbReference type="PROSITE" id="PS51257">
    <property type="entry name" value="PROKAR_LIPOPROTEIN"/>
    <property type="match status" value="1"/>
</dbReference>
<dbReference type="RefSeq" id="WP_124566116.1">
    <property type="nucleotide sequence ID" value="NZ_JARRRY010000035.1"/>
</dbReference>
<accession>A0ABT6HAM4</accession>
<sequence>MLKVFSFLLIAIVLSVITACEFTTNETKWDSFNNFITKGEKNIIELRDGKTGKTVEIVEEEKVKEFLLLFEKINLLKVSDEEIKGYQYLANIGSDQILFFNKMIKINDQYYETDKEVPVEKIKKYFE</sequence>
<reference evidence="2 3" key="1">
    <citation type="submission" date="2023-04" db="EMBL/GenBank/DDBJ databases">
        <title>Ectobacillus antri isolated from activated sludge.</title>
        <authorList>
            <person name="Yan P."/>
            <person name="Liu X."/>
        </authorList>
    </citation>
    <scope>NUCLEOTIDE SEQUENCE [LARGE SCALE GENOMIC DNA]</scope>
    <source>
        <strain evidence="2 3">C18H</strain>
    </source>
</reference>
<feature type="chain" id="PRO_5045054217" description="DUF4825 domain-containing protein" evidence="1">
    <location>
        <begin position="20"/>
        <end position="127"/>
    </location>
</feature>
<organism evidence="2 3">
    <name type="scientific">Ectobacillus antri</name>
    <dbReference type="NCBI Taxonomy" id="2486280"/>
    <lineage>
        <taxon>Bacteria</taxon>
        <taxon>Bacillati</taxon>
        <taxon>Bacillota</taxon>
        <taxon>Bacilli</taxon>
        <taxon>Bacillales</taxon>
        <taxon>Bacillaceae</taxon>
        <taxon>Ectobacillus</taxon>
    </lineage>
</organism>
<comment type="caution">
    <text evidence="2">The sequence shown here is derived from an EMBL/GenBank/DDBJ whole genome shotgun (WGS) entry which is preliminary data.</text>
</comment>
<proteinExistence type="predicted"/>
<feature type="signal peptide" evidence="1">
    <location>
        <begin position="1"/>
        <end position="19"/>
    </location>
</feature>
<evidence type="ECO:0008006" key="4">
    <source>
        <dbReference type="Google" id="ProtNLM"/>
    </source>
</evidence>
<keyword evidence="1" id="KW-0732">Signal</keyword>
<evidence type="ECO:0000313" key="3">
    <source>
        <dbReference type="Proteomes" id="UP001218246"/>
    </source>
</evidence>